<gene>
    <name evidence="6" type="ORF">B7O98_07215</name>
</gene>
<reference evidence="6 7" key="1">
    <citation type="journal article" date="2018" name="Syst. Appl. Microbiol.">
        <title>A new symbiotic nanoarchaeote (Candidatus Nanoclepta minutus) and its host (Zestosphaera tikiterensis gen. nov., sp. nov.) from a New Zealand hot spring.</title>
        <authorList>
            <person name="St John E."/>
            <person name="Liu Y."/>
            <person name="Podar M."/>
            <person name="Stott M.B."/>
            <person name="Meneghin J."/>
            <person name="Chen Z."/>
            <person name="Lagutin K."/>
            <person name="Mitchell K."/>
            <person name="Reysenbach A.L."/>
        </authorList>
    </citation>
    <scope>NUCLEOTIDE SEQUENCE [LARGE SCALE GENOMIC DNA]</scope>
    <source>
        <strain evidence="6">NZ3</strain>
    </source>
</reference>
<dbReference type="GO" id="GO:0005524">
    <property type="term" value="F:ATP binding"/>
    <property type="evidence" value="ECO:0007669"/>
    <property type="project" value="UniProtKB-KW"/>
</dbReference>
<dbReference type="NCBIfam" id="NF041123">
    <property type="entry name" value="phpantohe_syn_Arch"/>
    <property type="match status" value="1"/>
</dbReference>
<feature type="binding site" evidence="5">
    <location>
        <begin position="178"/>
        <end position="180"/>
    </location>
    <ligand>
        <name>ATP</name>
        <dbReference type="ChEBI" id="CHEBI:30616"/>
    </ligand>
</feature>
<dbReference type="PIRSF" id="PIRSF004853">
    <property type="entry name" value="UCP004853"/>
    <property type="match status" value="1"/>
</dbReference>
<proteinExistence type="inferred from homology"/>
<dbReference type="AlphaFoldDB" id="A0A2R7Y4Y0"/>
<comment type="catalytic activity">
    <reaction evidence="5">
        <text>(R)-4-phosphopantoate + beta-alanine + ATP = (R)-4'-phosphopantothenate + AMP + diphosphate + H(+)</text>
        <dbReference type="Rhea" id="RHEA:27930"/>
        <dbReference type="ChEBI" id="CHEBI:10986"/>
        <dbReference type="ChEBI" id="CHEBI:15378"/>
        <dbReference type="ChEBI" id="CHEBI:30616"/>
        <dbReference type="ChEBI" id="CHEBI:33019"/>
        <dbReference type="ChEBI" id="CHEBI:57966"/>
        <dbReference type="ChEBI" id="CHEBI:61294"/>
        <dbReference type="ChEBI" id="CHEBI:456215"/>
        <dbReference type="EC" id="6.3.2.36"/>
    </reaction>
</comment>
<sequence>MPKNHPRYESLLLREKIIEGLNEGYVAQAGLIAHGRGECFDYLIGEKTIDPALKAIDAAAAALILAKHPVISVNGNVAALVPKEIVELAKKVNAKLEVNLFYRTEERVRKIADILRRCGADEVLGVDDATASIPELFSERRKVSPKGIYIADVVLVPLEDGDRTEALRKMGKTVIAIDLNPLSRTSRSANITIVDNVVRAIPKLTERVEELKKLDREVLRDILRNYDNDRVLAEVITYIMNRLKDLSKELTK</sequence>
<dbReference type="PANTHER" id="PTHR40695:SF1">
    <property type="entry name" value="4-PHOSPHOPANTOATE--BETA-ALANINE LIGASE"/>
    <property type="match status" value="1"/>
</dbReference>
<comment type="subunit">
    <text evidence="5">Homodimer.</text>
</comment>
<keyword evidence="3 5" id="KW-0067">ATP-binding</keyword>
<dbReference type="PANTHER" id="PTHR40695">
    <property type="entry name" value="4-PHOSPHOPANTOATE--BETA-ALANINE LIGASE"/>
    <property type="match status" value="1"/>
</dbReference>
<evidence type="ECO:0000256" key="1">
    <source>
        <dbReference type="ARBA" id="ARBA00022598"/>
    </source>
</evidence>
<feature type="binding site" evidence="5">
    <location>
        <position position="36"/>
    </location>
    <ligand>
        <name>ATP</name>
        <dbReference type="ChEBI" id="CHEBI:30616"/>
    </ligand>
</feature>
<dbReference type="HAMAP" id="MF_02224">
    <property type="entry name" value="PPS"/>
    <property type="match status" value="1"/>
</dbReference>
<accession>A0A2R7Y4Y0</accession>
<evidence type="ECO:0000256" key="5">
    <source>
        <dbReference type="HAMAP-Rule" id="MF_02224"/>
    </source>
</evidence>
<evidence type="ECO:0000256" key="3">
    <source>
        <dbReference type="ARBA" id="ARBA00022840"/>
    </source>
</evidence>
<keyword evidence="2 5" id="KW-0547">Nucleotide-binding</keyword>
<dbReference type="GO" id="GO:0016881">
    <property type="term" value="F:acid-amino acid ligase activity"/>
    <property type="evidence" value="ECO:0007669"/>
    <property type="project" value="UniProtKB-UniRule"/>
</dbReference>
<evidence type="ECO:0000256" key="4">
    <source>
        <dbReference type="ARBA" id="ARBA00022993"/>
    </source>
</evidence>
<evidence type="ECO:0000313" key="6">
    <source>
        <dbReference type="EMBL" id="PUA32595.1"/>
    </source>
</evidence>
<dbReference type="UniPathway" id="UPA00241"/>
<evidence type="ECO:0000256" key="2">
    <source>
        <dbReference type="ARBA" id="ARBA00022741"/>
    </source>
</evidence>
<keyword evidence="4 5" id="KW-0173">Coenzyme A biosynthesis</keyword>
<comment type="similarity">
    <text evidence="5">Belongs to the archaeal phosphopantothenate synthetase family.</text>
</comment>
<dbReference type="NCBIfam" id="NF010324">
    <property type="entry name" value="PRK13761.1"/>
    <property type="match status" value="1"/>
</dbReference>
<organism evidence="6 7">
    <name type="scientific">Zestosphaera tikiterensis</name>
    <dbReference type="NCBI Taxonomy" id="1973259"/>
    <lineage>
        <taxon>Archaea</taxon>
        <taxon>Thermoproteota</taxon>
        <taxon>Thermoprotei</taxon>
        <taxon>Desulfurococcales</taxon>
        <taxon>Desulfurococcaceae</taxon>
        <taxon>Zestosphaera</taxon>
    </lineage>
</organism>
<comment type="caution">
    <text evidence="6">The sequence shown here is derived from an EMBL/GenBank/DDBJ whole genome shotgun (WGS) entry which is preliminary data.</text>
</comment>
<comment type="pathway">
    <text evidence="5">Cofactor biosynthesis; coenzyme A biosynthesis.</text>
</comment>
<dbReference type="InterPro" id="IPR002855">
    <property type="entry name" value="PPS/PS"/>
</dbReference>
<dbReference type="GO" id="GO:0015937">
    <property type="term" value="P:coenzyme A biosynthetic process"/>
    <property type="evidence" value="ECO:0007669"/>
    <property type="project" value="UniProtKB-UniRule"/>
</dbReference>
<dbReference type="EMBL" id="NBVN01000004">
    <property type="protein sequence ID" value="PUA32595.1"/>
    <property type="molecule type" value="Genomic_DNA"/>
</dbReference>
<feature type="binding site" evidence="5">
    <location>
        <position position="14"/>
    </location>
    <ligand>
        <name>ATP</name>
        <dbReference type="ChEBI" id="CHEBI:30616"/>
    </ligand>
</feature>
<dbReference type="Proteomes" id="UP000244093">
    <property type="component" value="Unassembled WGS sequence"/>
</dbReference>
<dbReference type="Gene3D" id="3.40.50.12640">
    <property type="entry name" value="Phosphopantoate/pantothenate synthetase"/>
    <property type="match status" value="1"/>
</dbReference>
<name>A0A2R7Y4Y0_9CREN</name>
<feature type="binding site" evidence="5">
    <location>
        <begin position="184"/>
        <end position="185"/>
    </location>
    <ligand>
        <name>ATP</name>
        <dbReference type="ChEBI" id="CHEBI:30616"/>
    </ligand>
</feature>
<protein>
    <recommendedName>
        <fullName evidence="5">4-phosphopantoate--beta-alanine ligase</fullName>
        <ecNumber evidence="5">6.3.2.36</ecNumber>
    </recommendedName>
    <alternativeName>
        <fullName evidence="5">Phosphopantothenate synthetase</fullName>
        <shortName evidence="5">PPS</shortName>
    </alternativeName>
</protein>
<comment type="function">
    <text evidence="5">Catalyzes the condensation of (R)-4-phosphopantoate and beta-alanine to 4'-phosphopantothenate in the CoA biosynthesis pathway.</text>
</comment>
<dbReference type="EC" id="6.3.2.36" evidence="5"/>
<feature type="binding site" evidence="5">
    <location>
        <begin position="196"/>
        <end position="197"/>
    </location>
    <ligand>
        <name>ATP</name>
        <dbReference type="ChEBI" id="CHEBI:30616"/>
    </ligand>
</feature>
<dbReference type="Pfam" id="PF02006">
    <property type="entry name" value="PPS_PS"/>
    <property type="match status" value="1"/>
</dbReference>
<evidence type="ECO:0000313" key="7">
    <source>
        <dbReference type="Proteomes" id="UP000244093"/>
    </source>
</evidence>
<dbReference type="InterPro" id="IPR038138">
    <property type="entry name" value="PPS/PS_sf"/>
</dbReference>
<keyword evidence="1 5" id="KW-0436">Ligase</keyword>